<name>A0A090WTX0_9FLAO</name>
<feature type="transmembrane region" description="Helical" evidence="1">
    <location>
        <begin position="205"/>
        <end position="221"/>
    </location>
</feature>
<reference evidence="2 3" key="1">
    <citation type="journal article" date="2014" name="Genome Announc.">
        <title>Draft Genome Sequences of Marine Flavobacterium Algibacter lectus Strains SS8 and NR4.</title>
        <authorList>
            <person name="Takatani N."/>
            <person name="Nakanishi M."/>
            <person name="Meirelles P."/>
            <person name="Mino S."/>
            <person name="Suda W."/>
            <person name="Oshima K."/>
            <person name="Hattori M."/>
            <person name="Ohkuma M."/>
            <person name="Hosokawa M."/>
            <person name="Miyashita K."/>
            <person name="Thompson F.L."/>
            <person name="Niwa A."/>
            <person name="Sawabe T."/>
            <person name="Sawabe T."/>
        </authorList>
    </citation>
    <scope>NUCLEOTIDE SEQUENCE [LARGE SCALE GENOMIC DNA]</scope>
    <source>
        <strain evidence="3">JCM19274</strain>
    </source>
</reference>
<feature type="transmembrane region" description="Helical" evidence="1">
    <location>
        <begin position="47"/>
        <end position="70"/>
    </location>
</feature>
<dbReference type="AlphaFoldDB" id="A0A090WTX0"/>
<evidence type="ECO:0000313" key="2">
    <source>
        <dbReference type="EMBL" id="GAL78839.1"/>
    </source>
</evidence>
<feature type="transmembrane region" description="Helical" evidence="1">
    <location>
        <begin position="108"/>
        <end position="128"/>
    </location>
</feature>
<keyword evidence="1" id="KW-0472">Membrane</keyword>
<dbReference type="RefSeq" id="WP_042496579.1">
    <property type="nucleotide sequence ID" value="NZ_BBNU01000004.1"/>
</dbReference>
<evidence type="ECO:0000256" key="1">
    <source>
        <dbReference type="SAM" id="Phobius"/>
    </source>
</evidence>
<dbReference type="Proteomes" id="UP000029643">
    <property type="component" value="Unassembled WGS sequence"/>
</dbReference>
<comment type="caution">
    <text evidence="2">The sequence shown here is derived from an EMBL/GenBank/DDBJ whole genome shotgun (WGS) entry which is preliminary data.</text>
</comment>
<feature type="transmembrane region" description="Helical" evidence="1">
    <location>
        <begin position="7"/>
        <end position="27"/>
    </location>
</feature>
<dbReference type="STRING" id="221126.SAMN04489722_103439"/>
<dbReference type="EMBL" id="BBNU01000004">
    <property type="protein sequence ID" value="GAL78839.1"/>
    <property type="molecule type" value="Genomic_DNA"/>
</dbReference>
<dbReference type="PANTHER" id="PTHR33802">
    <property type="entry name" value="SI:CH211-161H7.5-RELATED"/>
    <property type="match status" value="1"/>
</dbReference>
<feature type="transmembrane region" description="Helical" evidence="1">
    <location>
        <begin position="227"/>
        <end position="250"/>
    </location>
</feature>
<keyword evidence="1" id="KW-1133">Transmembrane helix</keyword>
<organism evidence="2 3">
    <name type="scientific">Algibacter lectus</name>
    <dbReference type="NCBI Taxonomy" id="221126"/>
    <lineage>
        <taxon>Bacteria</taxon>
        <taxon>Pseudomonadati</taxon>
        <taxon>Bacteroidota</taxon>
        <taxon>Flavobacteriia</taxon>
        <taxon>Flavobacteriales</taxon>
        <taxon>Flavobacteriaceae</taxon>
        <taxon>Algibacter</taxon>
    </lineage>
</organism>
<feature type="transmembrane region" description="Helical" evidence="1">
    <location>
        <begin position="181"/>
        <end position="198"/>
    </location>
</feature>
<sequence>MKKQLQIINGVAFVCVIVMNYLSNTGLLNNTTIGEVSKDYNTLFTPAGYAFSIWGGIIYLLLLGFIVYQGRSLFVKVRNDDFILKTGWWFLISCIANCAWIVTWIYGYTLISSIFIFIILFSLLQIVLKNSMELVDEPISVILFLWWPFVIYSGWITVASIANVSAVLVKYNWDGFGLSPTFWTIALIGIATIINLMVTWKRNMREFALVGAWALIAIYVANSDANTIVACTAGVAAAILIISSSTHAFINRETNPAIKCKEYLDARKN</sequence>
<evidence type="ECO:0000313" key="3">
    <source>
        <dbReference type="Proteomes" id="UP000029643"/>
    </source>
</evidence>
<accession>A0A090WTX0</accession>
<protein>
    <submittedName>
        <fullName evidence="2">Hypothetical conserved protein</fullName>
    </submittedName>
</protein>
<gene>
    <name evidence="2" type="ORF">JCM19274_3397</name>
</gene>
<feature type="transmembrane region" description="Helical" evidence="1">
    <location>
        <begin position="82"/>
        <end position="102"/>
    </location>
</feature>
<dbReference type="PANTHER" id="PTHR33802:SF1">
    <property type="entry name" value="XK-RELATED PROTEIN"/>
    <property type="match status" value="1"/>
</dbReference>
<proteinExistence type="predicted"/>
<keyword evidence="1" id="KW-0812">Transmembrane</keyword>
<feature type="transmembrane region" description="Helical" evidence="1">
    <location>
        <begin position="140"/>
        <end position="161"/>
    </location>
</feature>